<dbReference type="RefSeq" id="WP_144116078.1">
    <property type="nucleotide sequence ID" value="NZ_JACHGE010000003.1"/>
</dbReference>
<keyword evidence="1 2" id="KW-0732">Signal</keyword>
<evidence type="ECO:0000313" key="7">
    <source>
        <dbReference type="Proteomes" id="UP000322315"/>
    </source>
</evidence>
<dbReference type="AlphaFoldDB" id="A0A5M7BEE4"/>
<dbReference type="InterPro" id="IPR026444">
    <property type="entry name" value="Secre_tail"/>
</dbReference>
<dbReference type="OrthoDB" id="1377410at2"/>
<reference evidence="5 6" key="2">
    <citation type="submission" date="2019-07" db="EMBL/GenBank/DDBJ databases">
        <title>Algibacter marinivivus sp. nov., isolated from the surface of a marine red alga.</title>
        <authorList>
            <person name="Zhong X."/>
            <person name="Xu W."/>
            <person name="Zhang Y."/>
            <person name="Zhang Q."/>
            <person name="Du Z."/>
        </authorList>
    </citation>
    <scope>NUCLEOTIDE SEQUENCE [LARGE SCALE GENOMIC DNA]</scope>
    <source>
        <strain evidence="5 6">RU-4-M-4</strain>
    </source>
</reference>
<dbReference type="Pfam" id="PF18962">
    <property type="entry name" value="Por_Secre_tail"/>
    <property type="match status" value="1"/>
</dbReference>
<dbReference type="EMBL" id="VWRS01000003">
    <property type="protein sequence ID" value="KAA5825761.1"/>
    <property type="molecule type" value="Genomic_DNA"/>
</dbReference>
<evidence type="ECO:0000259" key="3">
    <source>
        <dbReference type="Pfam" id="PF18962"/>
    </source>
</evidence>
<evidence type="ECO:0000256" key="2">
    <source>
        <dbReference type="SAM" id="SignalP"/>
    </source>
</evidence>
<gene>
    <name evidence="4" type="ORF">F2B50_07580</name>
    <name evidence="5" type="ORF">FPF71_07580</name>
</gene>
<sequence length="317" mass="34374">MKTFTIHLFLLFSFLTMSTFGQENTALTCADGIDNDNDTLIDCNDPDCQNLGSNNGCELCTDGITFADVLIDYNPGCDNADPDPEGAIGLNDFVSGDPYSYVYLGQGGSIKLGFTNNLLTNSGTEENDVFVFEIGPQVEASDLAIRPADAFTETQLINNNIPDIDDDGFYEIGSISGSIRGFDIDAVITGYSQKTLKFNAIQITDIPNGSCSGTTPGADIDAVCALSSFTLSTSNTTVDNDFLKIYPNPAQNKINLHFSNNHHDLTNYNLVNLSGQILQKGLINNKREINTENLESGVYFLSIKGTNTIITKKIFKL</sequence>
<dbReference type="Proteomes" id="UP000322315">
    <property type="component" value="Unassembled WGS sequence"/>
</dbReference>
<dbReference type="NCBIfam" id="TIGR04183">
    <property type="entry name" value="Por_Secre_tail"/>
    <property type="match status" value="1"/>
</dbReference>
<dbReference type="Proteomes" id="UP000315145">
    <property type="component" value="Unassembled WGS sequence"/>
</dbReference>
<reference evidence="4" key="3">
    <citation type="submission" date="2019-09" db="EMBL/GenBank/DDBJ databases">
        <authorList>
            <person name="Zhang D.-C."/>
        </authorList>
    </citation>
    <scope>NUCLEOTIDE SEQUENCE</scope>
    <source>
        <strain evidence="4">RU-4-M-4</strain>
    </source>
</reference>
<name>A0A5M7BEE4_9FLAO</name>
<dbReference type="EMBL" id="VMBF01000003">
    <property type="protein sequence ID" value="TSJ80059.1"/>
    <property type="molecule type" value="Genomic_DNA"/>
</dbReference>
<feature type="chain" id="PRO_5024283330" evidence="2">
    <location>
        <begin position="22"/>
        <end position="317"/>
    </location>
</feature>
<comment type="caution">
    <text evidence="4">The sequence shown here is derived from an EMBL/GenBank/DDBJ whole genome shotgun (WGS) entry which is preliminary data.</text>
</comment>
<evidence type="ECO:0000313" key="5">
    <source>
        <dbReference type="EMBL" id="TSJ80059.1"/>
    </source>
</evidence>
<reference evidence="4 7" key="1">
    <citation type="journal article" date="2015" name="Int. J. Syst. Evol. Microbiol.">
        <title>Algibacter amylolyticus sp. nov., isolated from intertidal sediment.</title>
        <authorList>
            <person name="Zhang D.C."/>
            <person name="Wu J."/>
            <person name="Neuner K."/>
            <person name="Yao J."/>
            <person name="Margesin R."/>
        </authorList>
    </citation>
    <scope>NUCLEOTIDE SEQUENCE [LARGE SCALE GENOMIC DNA]</scope>
    <source>
        <strain evidence="4 7">RU-4-M-4</strain>
    </source>
</reference>
<proteinExistence type="predicted"/>
<evidence type="ECO:0000256" key="1">
    <source>
        <dbReference type="ARBA" id="ARBA00022729"/>
    </source>
</evidence>
<keyword evidence="6" id="KW-1185">Reference proteome</keyword>
<feature type="domain" description="Secretion system C-terminal sorting" evidence="3">
    <location>
        <begin position="245"/>
        <end position="314"/>
    </location>
</feature>
<feature type="signal peptide" evidence="2">
    <location>
        <begin position="1"/>
        <end position="21"/>
    </location>
</feature>
<evidence type="ECO:0000313" key="6">
    <source>
        <dbReference type="Proteomes" id="UP000315145"/>
    </source>
</evidence>
<protein>
    <submittedName>
        <fullName evidence="4">T9SS type A sorting domain-containing protein</fullName>
    </submittedName>
</protein>
<evidence type="ECO:0000313" key="4">
    <source>
        <dbReference type="EMBL" id="KAA5825761.1"/>
    </source>
</evidence>
<accession>A0A5M7BEE4</accession>
<organism evidence="4 7">
    <name type="scientific">Algibacter amylolyticus</name>
    <dbReference type="NCBI Taxonomy" id="1608400"/>
    <lineage>
        <taxon>Bacteria</taxon>
        <taxon>Pseudomonadati</taxon>
        <taxon>Bacteroidota</taxon>
        <taxon>Flavobacteriia</taxon>
        <taxon>Flavobacteriales</taxon>
        <taxon>Flavobacteriaceae</taxon>
        <taxon>Algibacter</taxon>
    </lineage>
</organism>